<dbReference type="RefSeq" id="WP_114465461.1">
    <property type="nucleotide sequence ID" value="NZ_QPJK01000001.1"/>
</dbReference>
<gene>
    <name evidence="8" type="ORF">DES41_101431</name>
</gene>
<name>A0A368Y802_9BURK</name>
<dbReference type="FunFam" id="1.10.287.950:FF:000001">
    <property type="entry name" value="Methyl-accepting chemotaxis sensory transducer"/>
    <property type="match status" value="1"/>
</dbReference>
<dbReference type="InterPro" id="IPR051310">
    <property type="entry name" value="MCP_chemotaxis"/>
</dbReference>
<dbReference type="CDD" id="cd11386">
    <property type="entry name" value="MCP_signal"/>
    <property type="match status" value="1"/>
</dbReference>
<keyword evidence="2" id="KW-0488">Methylation</keyword>
<dbReference type="Pfam" id="PF00672">
    <property type="entry name" value="HAMP"/>
    <property type="match status" value="1"/>
</dbReference>
<evidence type="ECO:0000256" key="3">
    <source>
        <dbReference type="ARBA" id="ARBA00029447"/>
    </source>
</evidence>
<dbReference type="InterPro" id="IPR004089">
    <property type="entry name" value="MCPsignal_dom"/>
</dbReference>
<dbReference type="GO" id="GO:0006935">
    <property type="term" value="P:chemotaxis"/>
    <property type="evidence" value="ECO:0007669"/>
    <property type="project" value="InterPro"/>
</dbReference>
<sequence>MKLSLKLPLAFVAALAALLCAALFGMFQLNQGLSTYETTVRAHTALERDVGALLNDFKTQVQEWKNVLLRGKDAAQRERYWAAFQKKEADVSRNAQQLAAALGGSEAGQLIARFRETHTAMGAGYRKGYAAFEAAAFDSSAGDKAVQGMDREPAQLLDQAGEKIAAESRGIADVAAAQSRRALAISLATMAVVCVLAIGGAIAFSRSVVRPLDRAVAVSRAVASGDLTAAAQVLGRDEVAELLNALHAMQGALSTVVSNVRENAEGVATASAEIALGNNDLSARTEQQASALEQTAASMEQLSATVRQNADNARSANGLSQEASRIAAEGGAAVGRVVQTMQGIADASRRIADIIGTIDGIAFQTNILALNAAVEAARAGEQGRGFAVVASEVRHLAQRSAEAAREIKALIGTSSARVEEGSAQVGAAGTTMQQVVAAIQRVTDLMGEISAASQEQSSGMAQIGEAVTQMDHATQQNAALVEQSAAAASSLKSQAHDLVQAVAVFRLGSGRPRLAHAAA</sequence>
<evidence type="ECO:0000256" key="1">
    <source>
        <dbReference type="ARBA" id="ARBA00004370"/>
    </source>
</evidence>
<dbReference type="SMART" id="SM00283">
    <property type="entry name" value="MA"/>
    <property type="match status" value="1"/>
</dbReference>
<evidence type="ECO:0000259" key="6">
    <source>
        <dbReference type="PROSITE" id="PS50111"/>
    </source>
</evidence>
<feature type="domain" description="Methyl-accepting transducer" evidence="6">
    <location>
        <begin position="263"/>
        <end position="492"/>
    </location>
</feature>
<protein>
    <submittedName>
        <fullName evidence="8">Methyl-accepting chemotaxis sensory transducer</fullName>
    </submittedName>
</protein>
<feature type="domain" description="HAMP" evidence="7">
    <location>
        <begin position="206"/>
        <end position="258"/>
    </location>
</feature>
<evidence type="ECO:0000313" key="9">
    <source>
        <dbReference type="Proteomes" id="UP000252884"/>
    </source>
</evidence>
<dbReference type="PANTHER" id="PTHR43531:SF14">
    <property type="entry name" value="METHYL-ACCEPTING CHEMOTAXIS PROTEIN I-RELATED"/>
    <property type="match status" value="1"/>
</dbReference>
<keyword evidence="5" id="KW-1133">Transmembrane helix</keyword>
<evidence type="ECO:0000256" key="4">
    <source>
        <dbReference type="PROSITE-ProRule" id="PRU00284"/>
    </source>
</evidence>
<evidence type="ECO:0000259" key="7">
    <source>
        <dbReference type="PROSITE" id="PS50885"/>
    </source>
</evidence>
<dbReference type="EMBL" id="QPJK01000001">
    <property type="protein sequence ID" value="RCW75829.1"/>
    <property type="molecule type" value="Genomic_DNA"/>
</dbReference>
<feature type="transmembrane region" description="Helical" evidence="5">
    <location>
        <begin position="182"/>
        <end position="204"/>
    </location>
</feature>
<comment type="subcellular location">
    <subcellularLocation>
        <location evidence="1">Membrane</location>
    </subcellularLocation>
</comment>
<dbReference type="Gene3D" id="1.10.287.950">
    <property type="entry name" value="Methyl-accepting chemotaxis protein"/>
    <property type="match status" value="1"/>
</dbReference>
<dbReference type="SMART" id="SM00304">
    <property type="entry name" value="HAMP"/>
    <property type="match status" value="1"/>
</dbReference>
<accession>A0A368Y802</accession>
<dbReference type="Pfam" id="PF00015">
    <property type="entry name" value="MCPsignal"/>
    <property type="match status" value="1"/>
</dbReference>
<dbReference type="AlphaFoldDB" id="A0A368Y802"/>
<keyword evidence="9" id="KW-1185">Reference proteome</keyword>
<dbReference type="InterPro" id="IPR004090">
    <property type="entry name" value="Chemotax_Me-accpt_rcpt"/>
</dbReference>
<dbReference type="PRINTS" id="PR00260">
    <property type="entry name" value="CHEMTRNSDUCR"/>
</dbReference>
<keyword evidence="4" id="KW-0807">Transducer</keyword>
<keyword evidence="5" id="KW-0812">Transmembrane</keyword>
<dbReference type="GO" id="GO:0004888">
    <property type="term" value="F:transmembrane signaling receptor activity"/>
    <property type="evidence" value="ECO:0007669"/>
    <property type="project" value="InterPro"/>
</dbReference>
<comment type="caution">
    <text evidence="8">The sequence shown here is derived from an EMBL/GenBank/DDBJ whole genome shotgun (WGS) entry which is preliminary data.</text>
</comment>
<keyword evidence="5" id="KW-0472">Membrane</keyword>
<organism evidence="8 9">
    <name type="scientific">Pseudorhodoferax soli</name>
    <dbReference type="NCBI Taxonomy" id="545864"/>
    <lineage>
        <taxon>Bacteria</taxon>
        <taxon>Pseudomonadati</taxon>
        <taxon>Pseudomonadota</taxon>
        <taxon>Betaproteobacteria</taxon>
        <taxon>Burkholderiales</taxon>
        <taxon>Comamonadaceae</taxon>
    </lineage>
</organism>
<dbReference type="GO" id="GO:0005886">
    <property type="term" value="C:plasma membrane"/>
    <property type="evidence" value="ECO:0007669"/>
    <property type="project" value="TreeGrafter"/>
</dbReference>
<evidence type="ECO:0000256" key="5">
    <source>
        <dbReference type="SAM" id="Phobius"/>
    </source>
</evidence>
<dbReference type="SUPFAM" id="SSF58104">
    <property type="entry name" value="Methyl-accepting chemotaxis protein (MCP) signaling domain"/>
    <property type="match status" value="1"/>
</dbReference>
<dbReference type="Proteomes" id="UP000252884">
    <property type="component" value="Unassembled WGS sequence"/>
</dbReference>
<dbReference type="InterPro" id="IPR003660">
    <property type="entry name" value="HAMP_dom"/>
</dbReference>
<dbReference type="PROSITE" id="PS50111">
    <property type="entry name" value="CHEMOTAXIS_TRANSDUC_2"/>
    <property type="match status" value="1"/>
</dbReference>
<dbReference type="PROSITE" id="PS50885">
    <property type="entry name" value="HAMP"/>
    <property type="match status" value="1"/>
</dbReference>
<comment type="similarity">
    <text evidence="3">Belongs to the methyl-accepting chemotaxis (MCP) protein family.</text>
</comment>
<proteinExistence type="inferred from homology"/>
<dbReference type="GO" id="GO:0007165">
    <property type="term" value="P:signal transduction"/>
    <property type="evidence" value="ECO:0007669"/>
    <property type="project" value="UniProtKB-KW"/>
</dbReference>
<dbReference type="CDD" id="cd06225">
    <property type="entry name" value="HAMP"/>
    <property type="match status" value="1"/>
</dbReference>
<evidence type="ECO:0000313" key="8">
    <source>
        <dbReference type="EMBL" id="RCW75829.1"/>
    </source>
</evidence>
<dbReference type="OrthoDB" id="1884279at2"/>
<reference evidence="8 9" key="1">
    <citation type="submission" date="2018-07" db="EMBL/GenBank/DDBJ databases">
        <title>Genomic Encyclopedia of Type Strains, Phase IV (KMG-IV): sequencing the most valuable type-strain genomes for metagenomic binning, comparative biology and taxonomic classification.</title>
        <authorList>
            <person name="Goeker M."/>
        </authorList>
    </citation>
    <scope>NUCLEOTIDE SEQUENCE [LARGE SCALE GENOMIC DNA]</scope>
    <source>
        <strain evidence="8 9">DSM 21634</strain>
    </source>
</reference>
<evidence type="ECO:0000256" key="2">
    <source>
        <dbReference type="ARBA" id="ARBA00022481"/>
    </source>
</evidence>
<dbReference type="PANTHER" id="PTHR43531">
    <property type="entry name" value="PROTEIN ICFG"/>
    <property type="match status" value="1"/>
</dbReference>